<dbReference type="SUPFAM" id="SSF75217">
    <property type="entry name" value="alpha/beta knot"/>
    <property type="match status" value="1"/>
</dbReference>
<dbReference type="Pfam" id="PF22435">
    <property type="entry name" value="MRM3-like_sub_bind"/>
    <property type="match status" value="1"/>
</dbReference>
<evidence type="ECO:0000256" key="2">
    <source>
        <dbReference type="ARBA" id="ARBA00022603"/>
    </source>
</evidence>
<dbReference type="Pfam" id="PF00588">
    <property type="entry name" value="SpoU_methylase"/>
    <property type="match status" value="1"/>
</dbReference>
<protein>
    <submittedName>
        <fullName evidence="5">RNA methyltransferase</fullName>
    </submittedName>
</protein>
<dbReference type="InterPro" id="IPR029028">
    <property type="entry name" value="Alpha/beta_knot_MTases"/>
</dbReference>
<evidence type="ECO:0000313" key="5">
    <source>
        <dbReference type="EMBL" id="HEL66213.1"/>
    </source>
</evidence>
<comment type="similarity">
    <text evidence="1">Belongs to the class IV-like SAM-binding methyltransferase superfamily. RNA methyltransferase TrmH family.</text>
</comment>
<proteinExistence type="inferred from homology"/>
<dbReference type="SUPFAM" id="SSF55315">
    <property type="entry name" value="L30e-like"/>
    <property type="match status" value="1"/>
</dbReference>
<dbReference type="CDD" id="cd18095">
    <property type="entry name" value="SpoU-like_rRNA-MTase"/>
    <property type="match status" value="1"/>
</dbReference>
<accession>A0A7C2IDZ2</accession>
<reference evidence="5" key="1">
    <citation type="journal article" date="2020" name="mSystems">
        <title>Genome- and Community-Level Interaction Insights into Carbon Utilization and Element Cycling Functions of Hydrothermarchaeota in Hydrothermal Sediment.</title>
        <authorList>
            <person name="Zhou Z."/>
            <person name="Liu Y."/>
            <person name="Xu W."/>
            <person name="Pan J."/>
            <person name="Luo Z.H."/>
            <person name="Li M."/>
        </authorList>
    </citation>
    <scope>NUCLEOTIDE SEQUENCE [LARGE SCALE GENOMIC DNA]</scope>
    <source>
        <strain evidence="5">SpSt-300</strain>
    </source>
</reference>
<dbReference type="GO" id="GO:0032259">
    <property type="term" value="P:methylation"/>
    <property type="evidence" value="ECO:0007669"/>
    <property type="project" value="UniProtKB-KW"/>
</dbReference>
<dbReference type="GO" id="GO:0005737">
    <property type="term" value="C:cytoplasm"/>
    <property type="evidence" value="ECO:0007669"/>
    <property type="project" value="UniProtKB-ARBA"/>
</dbReference>
<dbReference type="EMBL" id="DSMU01000380">
    <property type="protein sequence ID" value="HEL66213.1"/>
    <property type="molecule type" value="Genomic_DNA"/>
</dbReference>
<dbReference type="InterPro" id="IPR001537">
    <property type="entry name" value="SpoU_MeTrfase"/>
</dbReference>
<gene>
    <name evidence="5" type="ORF">ENQ34_06015</name>
</gene>
<dbReference type="PANTHER" id="PTHR43191:SF2">
    <property type="entry name" value="RRNA METHYLTRANSFERASE 3, MITOCHONDRIAL"/>
    <property type="match status" value="1"/>
</dbReference>
<dbReference type="InterPro" id="IPR029064">
    <property type="entry name" value="Ribosomal_eL30-like_sf"/>
</dbReference>
<dbReference type="InterPro" id="IPR013123">
    <property type="entry name" value="SpoU_subst-bd"/>
</dbReference>
<dbReference type="InterPro" id="IPR053888">
    <property type="entry name" value="MRM3-like_sub_bind"/>
</dbReference>
<sequence>MLGKHNPRVKSLLRLTRRRFREQEGKFIAEGPDLVAEALSSGWPVEAVYCTARFAAAGRGEKVLDVARERGVAVYELAPEVFGRAAATETPQGVLAVVQKQEAGLTDLLRGAPPLVVVADGLQDPGNLGTVIRTAYAAGASGALLLTGTVDLYNSKTIRATAGAVFHFPVVQNVPWEEAHSFLQQAGLKLVVADPHGETPFYAADLIGSAALIIGSEGAGPRAEVREAAAQHVFIPMPGGAESLNAAVAAALLIYEAVRRRQGF</sequence>
<keyword evidence="3 5" id="KW-0808">Transferase</keyword>
<evidence type="ECO:0000256" key="3">
    <source>
        <dbReference type="ARBA" id="ARBA00022679"/>
    </source>
</evidence>
<dbReference type="InterPro" id="IPR051259">
    <property type="entry name" value="rRNA_Methyltransferase"/>
</dbReference>
<dbReference type="InterPro" id="IPR029026">
    <property type="entry name" value="tRNA_m1G_MTases_N"/>
</dbReference>
<name>A0A7C2IDZ2_9THEO</name>
<dbReference type="GO" id="GO:0003723">
    <property type="term" value="F:RNA binding"/>
    <property type="evidence" value="ECO:0007669"/>
    <property type="project" value="InterPro"/>
</dbReference>
<organism evidence="5">
    <name type="scientific">Ammonifex degensii</name>
    <dbReference type="NCBI Taxonomy" id="42838"/>
    <lineage>
        <taxon>Bacteria</taxon>
        <taxon>Bacillati</taxon>
        <taxon>Bacillota</taxon>
        <taxon>Clostridia</taxon>
        <taxon>Thermoanaerobacterales</taxon>
        <taxon>Thermoanaerobacteraceae</taxon>
        <taxon>Ammonifex</taxon>
    </lineage>
</organism>
<dbReference type="Gene3D" id="3.40.1280.10">
    <property type="match status" value="1"/>
</dbReference>
<comment type="caution">
    <text evidence="5">The sequence shown here is derived from an EMBL/GenBank/DDBJ whole genome shotgun (WGS) entry which is preliminary data.</text>
</comment>
<dbReference type="AlphaFoldDB" id="A0A7C2IDZ2"/>
<dbReference type="PANTHER" id="PTHR43191">
    <property type="entry name" value="RRNA METHYLTRANSFERASE 3"/>
    <property type="match status" value="1"/>
</dbReference>
<evidence type="ECO:0000256" key="1">
    <source>
        <dbReference type="ARBA" id="ARBA00007228"/>
    </source>
</evidence>
<dbReference type="SMART" id="SM00967">
    <property type="entry name" value="SpoU_sub_bind"/>
    <property type="match status" value="1"/>
</dbReference>
<keyword evidence="2 5" id="KW-0489">Methyltransferase</keyword>
<evidence type="ECO:0000259" key="4">
    <source>
        <dbReference type="SMART" id="SM00967"/>
    </source>
</evidence>
<dbReference type="GO" id="GO:0006396">
    <property type="term" value="P:RNA processing"/>
    <property type="evidence" value="ECO:0007669"/>
    <property type="project" value="InterPro"/>
</dbReference>
<dbReference type="GO" id="GO:0008173">
    <property type="term" value="F:RNA methyltransferase activity"/>
    <property type="evidence" value="ECO:0007669"/>
    <property type="project" value="InterPro"/>
</dbReference>
<dbReference type="Gene3D" id="3.30.1330.30">
    <property type="match status" value="1"/>
</dbReference>
<feature type="domain" description="RNA 2-O ribose methyltransferase substrate binding" evidence="4">
    <location>
        <begin position="28"/>
        <end position="104"/>
    </location>
</feature>